<name>A0AAJ1YFU2_SERFO</name>
<dbReference type="AlphaFoldDB" id="A0AAJ1YFU2"/>
<evidence type="ECO:0000313" key="4">
    <source>
        <dbReference type="Proteomes" id="UP001224622"/>
    </source>
</evidence>
<dbReference type="RefSeq" id="WP_309048052.1">
    <property type="nucleotide sequence ID" value="NZ_JAVIGA010000023.1"/>
</dbReference>
<feature type="transmembrane region" description="Helical" evidence="2">
    <location>
        <begin position="12"/>
        <end position="33"/>
    </location>
</feature>
<protein>
    <submittedName>
        <fullName evidence="3">Colicin E1 family microcin immunity protein</fullName>
    </submittedName>
</protein>
<evidence type="ECO:0000256" key="1">
    <source>
        <dbReference type="ARBA" id="ARBA00023025"/>
    </source>
</evidence>
<dbReference type="Proteomes" id="UP001224622">
    <property type="component" value="Unassembled WGS sequence"/>
</dbReference>
<keyword evidence="2" id="KW-1133">Transmembrane helix</keyword>
<evidence type="ECO:0000256" key="2">
    <source>
        <dbReference type="SAM" id="Phobius"/>
    </source>
</evidence>
<reference evidence="3" key="1">
    <citation type="submission" date="2023-08" db="EMBL/GenBank/DDBJ databases">
        <title>The Comparative Genomic Analysis of Yersiniaceae from Polar Regions.</title>
        <authorList>
            <person name="Goncharov A."/>
            <person name="Aslanov B."/>
            <person name="Kolodzhieva V."/>
            <person name="Azarov D."/>
            <person name="Mochov A."/>
            <person name="Lebedeva E."/>
        </authorList>
    </citation>
    <scope>NUCLEOTIDE SEQUENCE</scope>
    <source>
        <strain evidence="3">Vf</strain>
    </source>
</reference>
<dbReference type="EMBL" id="JAVIGA010000023">
    <property type="protein sequence ID" value="MDQ9128522.1"/>
    <property type="molecule type" value="Genomic_DNA"/>
</dbReference>
<keyword evidence="2" id="KW-0472">Membrane</keyword>
<organism evidence="3 4">
    <name type="scientific">Serratia fonticola</name>
    <dbReference type="NCBI Taxonomy" id="47917"/>
    <lineage>
        <taxon>Bacteria</taxon>
        <taxon>Pseudomonadati</taxon>
        <taxon>Pseudomonadota</taxon>
        <taxon>Gammaproteobacteria</taxon>
        <taxon>Enterobacterales</taxon>
        <taxon>Yersiniaceae</taxon>
        <taxon>Serratia</taxon>
    </lineage>
</organism>
<dbReference type="Pfam" id="PF03526">
    <property type="entry name" value="Microcin"/>
    <property type="match status" value="1"/>
</dbReference>
<accession>A0AAJ1YFU2</accession>
<dbReference type="GO" id="GO:0030153">
    <property type="term" value="P:bacteriocin immunity"/>
    <property type="evidence" value="ECO:0007669"/>
    <property type="project" value="UniProtKB-KW"/>
</dbReference>
<proteinExistence type="predicted"/>
<dbReference type="InterPro" id="IPR003061">
    <property type="entry name" value="Microcin"/>
</dbReference>
<feature type="transmembrane region" description="Helical" evidence="2">
    <location>
        <begin position="45"/>
        <end position="64"/>
    </location>
</feature>
<evidence type="ECO:0000313" key="3">
    <source>
        <dbReference type="EMBL" id="MDQ9128522.1"/>
    </source>
</evidence>
<keyword evidence="2" id="KW-0812">Transmembrane</keyword>
<keyword evidence="1" id="KW-0079">Bacteriocin immunity</keyword>
<gene>
    <name evidence="3" type="ORF">RDT67_19070</name>
</gene>
<feature type="transmembrane region" description="Helical" evidence="2">
    <location>
        <begin position="93"/>
        <end position="113"/>
    </location>
</feature>
<sequence>MMIKSKHTLTAKYLLINYAWSLVLFTISLLAWYDDSLLNTERGHYYIAVITAGLLLFPFSRFCIEKISLQFSTKKFWTSGFFQDDAGQNGVRALFYLFCFVMAIPFWLGYLLYRGIQKCGIVRPHKVKSMNNA</sequence>
<dbReference type="GO" id="GO:0015643">
    <property type="term" value="F:toxic substance binding"/>
    <property type="evidence" value="ECO:0007669"/>
    <property type="project" value="InterPro"/>
</dbReference>
<comment type="caution">
    <text evidence="3">The sequence shown here is derived from an EMBL/GenBank/DDBJ whole genome shotgun (WGS) entry which is preliminary data.</text>
</comment>